<keyword evidence="8 13" id="KW-0067">ATP-binding</keyword>
<dbReference type="FunFam" id="3.30.980.10:FF:000005">
    <property type="entry name" value="Threonyl-tRNA synthetase, mitochondrial"/>
    <property type="match status" value="1"/>
</dbReference>
<dbReference type="EMBL" id="JAAXYO010000154">
    <property type="protein sequence ID" value="MBU2788588.1"/>
    <property type="molecule type" value="Genomic_DNA"/>
</dbReference>
<comment type="caution">
    <text evidence="13">Lacks conserved residue(s) required for the propagation of feature annotation.</text>
</comment>
<dbReference type="InterPro" id="IPR002314">
    <property type="entry name" value="aa-tRNA-synt_IIb"/>
</dbReference>
<evidence type="ECO:0000259" key="15">
    <source>
        <dbReference type="PROSITE" id="PS51880"/>
    </source>
</evidence>
<comment type="subcellular location">
    <subcellularLocation>
        <location evidence="13">Cytoplasm</location>
    </subcellularLocation>
</comment>
<evidence type="ECO:0000256" key="13">
    <source>
        <dbReference type="HAMAP-Rule" id="MF_00184"/>
    </source>
</evidence>
<comment type="catalytic activity">
    <reaction evidence="12 13">
        <text>tRNA(Thr) + L-threonine + ATP = L-threonyl-tRNA(Thr) + AMP + diphosphate + H(+)</text>
        <dbReference type="Rhea" id="RHEA:24624"/>
        <dbReference type="Rhea" id="RHEA-COMP:9670"/>
        <dbReference type="Rhea" id="RHEA-COMP:9704"/>
        <dbReference type="ChEBI" id="CHEBI:15378"/>
        <dbReference type="ChEBI" id="CHEBI:30616"/>
        <dbReference type="ChEBI" id="CHEBI:33019"/>
        <dbReference type="ChEBI" id="CHEBI:57926"/>
        <dbReference type="ChEBI" id="CHEBI:78442"/>
        <dbReference type="ChEBI" id="CHEBI:78534"/>
        <dbReference type="ChEBI" id="CHEBI:456215"/>
        <dbReference type="EC" id="6.1.1.3"/>
    </reaction>
</comment>
<dbReference type="Proteomes" id="UP001197378">
    <property type="component" value="Unassembled WGS sequence"/>
</dbReference>
<evidence type="ECO:0000313" key="16">
    <source>
        <dbReference type="EMBL" id="MBU2788588.1"/>
    </source>
</evidence>
<dbReference type="PANTHER" id="PTHR11451:SF44">
    <property type="entry name" value="THREONINE--TRNA LIGASE, CHLOROPLASTIC_MITOCHONDRIAL 2"/>
    <property type="match status" value="1"/>
</dbReference>
<dbReference type="GO" id="GO:0006435">
    <property type="term" value="P:threonyl-tRNA aminoacylation"/>
    <property type="evidence" value="ECO:0007669"/>
    <property type="project" value="UniProtKB-UniRule"/>
</dbReference>
<keyword evidence="4 13" id="KW-0436">Ligase</keyword>
<dbReference type="Gene3D" id="3.30.980.10">
    <property type="entry name" value="Threonyl-trna Synthetase, Chain A, domain 2"/>
    <property type="match status" value="1"/>
</dbReference>
<dbReference type="InterPro" id="IPR045864">
    <property type="entry name" value="aa-tRNA-synth_II/BPL/LPL"/>
</dbReference>
<dbReference type="CDD" id="cd00771">
    <property type="entry name" value="ThrRS_core"/>
    <property type="match status" value="1"/>
</dbReference>
<dbReference type="SUPFAM" id="SSF55186">
    <property type="entry name" value="ThrRS/AlaRS common domain"/>
    <property type="match status" value="1"/>
</dbReference>
<dbReference type="FunFam" id="3.30.930.10:FF:000002">
    <property type="entry name" value="Threonine--tRNA ligase"/>
    <property type="match status" value="1"/>
</dbReference>
<dbReference type="InterPro" id="IPR012675">
    <property type="entry name" value="Beta-grasp_dom_sf"/>
</dbReference>
<comment type="subunit">
    <text evidence="13">Homodimer.</text>
</comment>
<dbReference type="AlphaFoldDB" id="A0AAE2YRE2"/>
<evidence type="ECO:0000256" key="8">
    <source>
        <dbReference type="ARBA" id="ARBA00022840"/>
    </source>
</evidence>
<dbReference type="Gene3D" id="3.40.50.800">
    <property type="entry name" value="Anticodon-binding domain"/>
    <property type="match status" value="1"/>
</dbReference>
<keyword evidence="11 13" id="KW-0030">Aminoacyl-tRNA synthetase</keyword>
<gene>
    <name evidence="13 16" type="primary">thrS</name>
    <name evidence="16" type="ORF">HFQ13_10335</name>
</gene>
<dbReference type="Pfam" id="PF03129">
    <property type="entry name" value="HGTP_anticodon"/>
    <property type="match status" value="1"/>
</dbReference>
<dbReference type="InterPro" id="IPR006195">
    <property type="entry name" value="aa-tRNA-synth_II"/>
</dbReference>
<dbReference type="PANTHER" id="PTHR11451">
    <property type="entry name" value="THREONINE-TRNA LIGASE"/>
    <property type="match status" value="1"/>
</dbReference>
<dbReference type="SUPFAM" id="SSF52954">
    <property type="entry name" value="Class II aaRS ABD-related"/>
    <property type="match status" value="1"/>
</dbReference>
<comment type="cofactor">
    <cofactor evidence="13">
        <name>Zn(2+)</name>
        <dbReference type="ChEBI" id="CHEBI:29105"/>
    </cofactor>
    <text evidence="13">Binds 1 zinc ion per subunit.</text>
</comment>
<dbReference type="InterPro" id="IPR018163">
    <property type="entry name" value="Thr/Ala-tRNA-synth_IIc_edit"/>
</dbReference>
<dbReference type="GO" id="GO:0000049">
    <property type="term" value="F:tRNA binding"/>
    <property type="evidence" value="ECO:0007669"/>
    <property type="project" value="UniProtKB-KW"/>
</dbReference>
<dbReference type="CDD" id="cd00860">
    <property type="entry name" value="ThrRS_anticodon"/>
    <property type="match status" value="1"/>
</dbReference>
<dbReference type="CDD" id="cd01667">
    <property type="entry name" value="TGS_ThrRS"/>
    <property type="match status" value="1"/>
</dbReference>
<keyword evidence="3 13" id="KW-0820">tRNA-binding</keyword>
<dbReference type="GO" id="GO:0004829">
    <property type="term" value="F:threonine-tRNA ligase activity"/>
    <property type="evidence" value="ECO:0007669"/>
    <property type="project" value="UniProtKB-UniRule"/>
</dbReference>
<dbReference type="Pfam" id="PF02824">
    <property type="entry name" value="TGS"/>
    <property type="match status" value="1"/>
</dbReference>
<protein>
    <recommendedName>
        <fullName evidence="13">Threonine--tRNA ligase</fullName>
        <ecNumber evidence="13">6.1.1.3</ecNumber>
    </recommendedName>
    <alternativeName>
        <fullName evidence="13">Threonyl-tRNA synthetase</fullName>
        <shortName evidence="13">ThrRS</shortName>
    </alternativeName>
</protein>
<dbReference type="NCBIfam" id="TIGR00418">
    <property type="entry name" value="thrS"/>
    <property type="match status" value="1"/>
</dbReference>
<dbReference type="RefSeq" id="WP_215871618.1">
    <property type="nucleotide sequence ID" value="NZ_JAAXYO010000154.1"/>
</dbReference>
<dbReference type="PROSITE" id="PS50862">
    <property type="entry name" value="AA_TRNA_LIGASE_II"/>
    <property type="match status" value="1"/>
</dbReference>
<evidence type="ECO:0000259" key="14">
    <source>
        <dbReference type="PROSITE" id="PS50862"/>
    </source>
</evidence>
<evidence type="ECO:0000256" key="3">
    <source>
        <dbReference type="ARBA" id="ARBA00022555"/>
    </source>
</evidence>
<feature type="domain" description="TGS" evidence="15">
    <location>
        <begin position="1"/>
        <end position="61"/>
    </location>
</feature>
<dbReference type="Pfam" id="PF00587">
    <property type="entry name" value="tRNA-synt_2b"/>
    <property type="match status" value="1"/>
</dbReference>
<feature type="binding site" evidence="13">
    <location>
        <position position="335"/>
    </location>
    <ligand>
        <name>Zn(2+)</name>
        <dbReference type="ChEBI" id="CHEBI:29105"/>
        <note>catalytic</note>
    </ligand>
</feature>
<dbReference type="FunFam" id="3.30.54.20:FF:000002">
    <property type="entry name" value="Threonine--tRNA ligase"/>
    <property type="match status" value="1"/>
</dbReference>
<reference evidence="16" key="1">
    <citation type="journal article" date="2021" name="ISME J.">
        <title>Genomic evolution of the class Acidithiobacillia: deep-branching Proteobacteria living in extreme acidic conditions.</title>
        <authorList>
            <person name="Moya-Beltran A."/>
            <person name="Beard S."/>
            <person name="Rojas-Villalobos C."/>
            <person name="Issotta F."/>
            <person name="Gallardo Y."/>
            <person name="Ulloa R."/>
            <person name="Giaveno A."/>
            <person name="Degli Esposti M."/>
            <person name="Johnson D.B."/>
            <person name="Quatrini R."/>
        </authorList>
    </citation>
    <scope>NUCLEOTIDE SEQUENCE</scope>
    <source>
        <strain evidence="16">VAN18-1</strain>
    </source>
</reference>
<dbReference type="SUPFAM" id="SSF55681">
    <property type="entry name" value="Class II aaRS and biotin synthetases"/>
    <property type="match status" value="1"/>
</dbReference>
<dbReference type="GO" id="GO:0005737">
    <property type="term" value="C:cytoplasm"/>
    <property type="evidence" value="ECO:0007669"/>
    <property type="project" value="UniProtKB-SubCell"/>
</dbReference>
<feature type="binding site" evidence="13">
    <location>
        <position position="512"/>
    </location>
    <ligand>
        <name>Zn(2+)</name>
        <dbReference type="ChEBI" id="CHEBI:29105"/>
        <note>catalytic</note>
    </ligand>
</feature>
<sequence>MPEIRLPDGSIRSFAAPLTGAELARDIGAGLAKAALALRVDGRLCDLGTPIDHDAEVSIVTKDSPEGLEILRHSTAHLLAQAVKELSPDVQVTIGPVIDNGFYYDFAAPKPFTPEDLEAISAKMRELVQADLPVRREVVGRDAAIERFHAMGEEYKVQIIQDIPAGEELSLYHQGDFVDLCRGPHVPRTGMLGAFALRSVAGAYWRGDSRNPMLQRIYGTAWATQKDLDAFLLQQAEAERRDHRKIGTELELFSIQEDAGGGLVFWHPQGSRVRRVIEDFWRAAHIDAGYELLFTPHIAHEDLWYTSGHKDFYAESMFQPMEDEGQPYQLKPMNCPFHILVYKSKLRSYRELPIRWAELGTVYRHEMSGALHGLMRVRGFTQDDAHIFCRPDQIEAEIAGVLALTQRILGTFGFDRYEINLSTRPEGSVGSDEIWESATKALEAALQRAGLDYQIDAGGGAFYGPKIDLKIEDAIGRKWQCSTIQLDFNLPERFGMEYVAEDSSRQVPIMIHRAILGSVERFFGVLIEHYEGKFPFWLAPTQVVVAPISEQHSDYAEHVTSQLHAQGLRVESDLRSEKIGYKIRAHTLRRVPFMAIVGEREKSEGTVSLRDRNGKDLGAIPLEMLGKTLQRLDTRRQQALELA</sequence>
<name>A0AAE2YRE2_9PROT</name>
<feature type="binding site" evidence="13">
    <location>
        <position position="386"/>
    </location>
    <ligand>
        <name>Zn(2+)</name>
        <dbReference type="ChEBI" id="CHEBI:29105"/>
        <note>catalytic</note>
    </ligand>
</feature>
<dbReference type="FunFam" id="3.40.50.800:FF:000001">
    <property type="entry name" value="Threonine--tRNA ligase"/>
    <property type="match status" value="1"/>
</dbReference>
<evidence type="ECO:0000256" key="11">
    <source>
        <dbReference type="ARBA" id="ARBA00023146"/>
    </source>
</evidence>
<feature type="domain" description="Aminoacyl-transfer RNA synthetases class-II family profile" evidence="14">
    <location>
        <begin position="271"/>
        <end position="535"/>
    </location>
</feature>
<evidence type="ECO:0000256" key="1">
    <source>
        <dbReference type="ARBA" id="ARBA00008226"/>
    </source>
</evidence>
<organism evidence="16 17">
    <name type="scientific">Igneacidithiobacillus copahuensis</name>
    <dbReference type="NCBI Taxonomy" id="2724909"/>
    <lineage>
        <taxon>Bacteria</taxon>
        <taxon>Pseudomonadati</taxon>
        <taxon>Pseudomonadota</taxon>
        <taxon>Acidithiobacillia</taxon>
        <taxon>Acidithiobacillales</taxon>
        <taxon>Acidithiobacillaceae</taxon>
        <taxon>Igneacidithiobacillus</taxon>
    </lineage>
</organism>
<keyword evidence="7 13" id="KW-0862">Zinc</keyword>
<dbReference type="InterPro" id="IPR012676">
    <property type="entry name" value="TGS-like"/>
</dbReference>
<dbReference type="PRINTS" id="PR01047">
    <property type="entry name" value="TRNASYNTHTHR"/>
</dbReference>
<keyword evidence="6 13" id="KW-0547">Nucleotide-binding</keyword>
<dbReference type="InterPro" id="IPR004095">
    <property type="entry name" value="TGS"/>
</dbReference>
<evidence type="ECO:0000256" key="5">
    <source>
        <dbReference type="ARBA" id="ARBA00022723"/>
    </source>
</evidence>
<keyword evidence="9 13" id="KW-0694">RNA-binding</keyword>
<evidence type="ECO:0000256" key="4">
    <source>
        <dbReference type="ARBA" id="ARBA00022598"/>
    </source>
</evidence>
<dbReference type="InterPro" id="IPR002320">
    <property type="entry name" value="Thr-tRNA-ligase_IIa"/>
</dbReference>
<dbReference type="Gene3D" id="3.30.930.10">
    <property type="entry name" value="Bira Bifunctional Protein, Domain 2"/>
    <property type="match status" value="1"/>
</dbReference>
<keyword evidence="17" id="KW-1185">Reference proteome</keyword>
<dbReference type="EC" id="6.1.1.3" evidence="13"/>
<evidence type="ECO:0000256" key="2">
    <source>
        <dbReference type="ARBA" id="ARBA00022490"/>
    </source>
</evidence>
<comment type="caution">
    <text evidence="16">The sequence shown here is derived from an EMBL/GenBank/DDBJ whole genome shotgun (WGS) entry which is preliminary data.</text>
</comment>
<proteinExistence type="inferred from homology"/>
<dbReference type="GO" id="GO:0046872">
    <property type="term" value="F:metal ion binding"/>
    <property type="evidence" value="ECO:0007669"/>
    <property type="project" value="UniProtKB-KW"/>
</dbReference>
<evidence type="ECO:0000256" key="10">
    <source>
        <dbReference type="ARBA" id="ARBA00022917"/>
    </source>
</evidence>
<dbReference type="InterPro" id="IPR033728">
    <property type="entry name" value="ThrRS_core"/>
</dbReference>
<evidence type="ECO:0000313" key="17">
    <source>
        <dbReference type="Proteomes" id="UP001197378"/>
    </source>
</evidence>
<evidence type="ECO:0000256" key="9">
    <source>
        <dbReference type="ARBA" id="ARBA00022884"/>
    </source>
</evidence>
<dbReference type="HAMAP" id="MF_00184">
    <property type="entry name" value="Thr_tRNA_synth"/>
    <property type="match status" value="1"/>
</dbReference>
<dbReference type="SUPFAM" id="SSF81271">
    <property type="entry name" value="TGS-like"/>
    <property type="match status" value="1"/>
</dbReference>
<dbReference type="InterPro" id="IPR004154">
    <property type="entry name" value="Anticodon-bd"/>
</dbReference>
<dbReference type="PROSITE" id="PS51880">
    <property type="entry name" value="TGS"/>
    <property type="match status" value="1"/>
</dbReference>
<dbReference type="InterPro" id="IPR036621">
    <property type="entry name" value="Anticodon-bd_dom_sf"/>
</dbReference>
<accession>A0AAE2YRE2</accession>
<evidence type="ECO:0000256" key="12">
    <source>
        <dbReference type="ARBA" id="ARBA00049515"/>
    </source>
</evidence>
<keyword evidence="2 13" id="KW-0963">Cytoplasm</keyword>
<evidence type="ECO:0000256" key="6">
    <source>
        <dbReference type="ARBA" id="ARBA00022741"/>
    </source>
</evidence>
<dbReference type="SMART" id="SM00863">
    <property type="entry name" value="tRNA_SAD"/>
    <property type="match status" value="1"/>
</dbReference>
<dbReference type="GO" id="GO:0005524">
    <property type="term" value="F:ATP binding"/>
    <property type="evidence" value="ECO:0007669"/>
    <property type="project" value="UniProtKB-UniRule"/>
</dbReference>
<dbReference type="Pfam" id="PF07973">
    <property type="entry name" value="tRNA_SAD"/>
    <property type="match status" value="1"/>
</dbReference>
<comment type="similarity">
    <text evidence="1 13">Belongs to the class-II aminoacyl-tRNA synthetase family.</text>
</comment>
<keyword evidence="5 13" id="KW-0479">Metal-binding</keyword>
<dbReference type="FunFam" id="3.10.20.30:FF:000005">
    <property type="entry name" value="Threonine--tRNA ligase"/>
    <property type="match status" value="1"/>
</dbReference>
<dbReference type="InterPro" id="IPR047246">
    <property type="entry name" value="ThrRS_anticodon"/>
</dbReference>
<keyword evidence="10 13" id="KW-0648">Protein biosynthesis</keyword>
<evidence type="ECO:0000256" key="7">
    <source>
        <dbReference type="ARBA" id="ARBA00022833"/>
    </source>
</evidence>
<dbReference type="InterPro" id="IPR012947">
    <property type="entry name" value="tRNA_SAD"/>
</dbReference>
<dbReference type="Gene3D" id="3.10.20.30">
    <property type="match status" value="1"/>
</dbReference>
<dbReference type="Gene3D" id="3.30.54.20">
    <property type="match status" value="1"/>
</dbReference>